<organism evidence="4 5">
    <name type="scientific">Lentzea fradiae</name>
    <dbReference type="NCBI Taxonomy" id="200378"/>
    <lineage>
        <taxon>Bacteria</taxon>
        <taxon>Bacillati</taxon>
        <taxon>Actinomycetota</taxon>
        <taxon>Actinomycetes</taxon>
        <taxon>Pseudonocardiales</taxon>
        <taxon>Pseudonocardiaceae</taxon>
        <taxon>Lentzea</taxon>
    </lineage>
</organism>
<dbReference type="Gene3D" id="3.40.630.30">
    <property type="match status" value="1"/>
</dbReference>
<dbReference type="InterPro" id="IPR016181">
    <property type="entry name" value="Acyl_CoA_acyltransferase"/>
</dbReference>
<sequence>MEALTHGTVEDFLAVAGEFLDADPVTYNVHLTGVESARRGIGPAAALVSLHDGGALVGAVTRLEDWPLHVAAMPVDAAPLVAEVLRGQPIDAVSGPRARVEAFRSRWREGGRESFRLRFHRLEDLVVPDVPGEARRTTATDHDLLTEWWVRFAVELEGMDRAEAREVARGGLVRPAGHVLWVDGGRPVSWAATTEPVAGVSRVGPVYTPPEHRRKGYGAAATAAVCRWARHAGADHVVLAADHANPTANSIYQGIGFRYVTDWSEYRWSAEEL</sequence>
<dbReference type="EMBL" id="FNCC01000006">
    <property type="protein sequence ID" value="SDG27339.1"/>
    <property type="molecule type" value="Genomic_DNA"/>
</dbReference>
<name>A0A1G7SY37_9PSEU</name>
<dbReference type="GO" id="GO:0016747">
    <property type="term" value="F:acyltransferase activity, transferring groups other than amino-acyl groups"/>
    <property type="evidence" value="ECO:0007669"/>
    <property type="project" value="InterPro"/>
</dbReference>
<proteinExistence type="predicted"/>
<dbReference type="InterPro" id="IPR000182">
    <property type="entry name" value="GNAT_dom"/>
</dbReference>
<evidence type="ECO:0000313" key="4">
    <source>
        <dbReference type="EMBL" id="SDG27339.1"/>
    </source>
</evidence>
<dbReference type="Proteomes" id="UP000199623">
    <property type="component" value="Unassembled WGS sequence"/>
</dbReference>
<dbReference type="CDD" id="cd04301">
    <property type="entry name" value="NAT_SF"/>
    <property type="match status" value="1"/>
</dbReference>
<accession>A0A1G7SY37</accession>
<dbReference type="SUPFAM" id="SSF55729">
    <property type="entry name" value="Acyl-CoA N-acyltransferases (Nat)"/>
    <property type="match status" value="1"/>
</dbReference>
<dbReference type="InterPro" id="IPR050680">
    <property type="entry name" value="YpeA/RimI_acetyltransf"/>
</dbReference>
<keyword evidence="1" id="KW-0808">Transferase</keyword>
<evidence type="ECO:0000256" key="2">
    <source>
        <dbReference type="ARBA" id="ARBA00023315"/>
    </source>
</evidence>
<dbReference type="PROSITE" id="PS51186">
    <property type="entry name" value="GNAT"/>
    <property type="match status" value="1"/>
</dbReference>
<keyword evidence="5" id="KW-1185">Reference proteome</keyword>
<evidence type="ECO:0000256" key="1">
    <source>
        <dbReference type="ARBA" id="ARBA00022679"/>
    </source>
</evidence>
<reference evidence="5" key="1">
    <citation type="submission" date="2016-10" db="EMBL/GenBank/DDBJ databases">
        <authorList>
            <person name="Varghese N."/>
            <person name="Submissions S."/>
        </authorList>
    </citation>
    <scope>NUCLEOTIDE SEQUENCE [LARGE SCALE GENOMIC DNA]</scope>
    <source>
        <strain evidence="5">CGMCC 4.3506</strain>
    </source>
</reference>
<keyword evidence="2" id="KW-0012">Acyltransferase</keyword>
<feature type="domain" description="N-acetyltransferase" evidence="3">
    <location>
        <begin position="132"/>
        <end position="273"/>
    </location>
</feature>
<dbReference type="RefSeq" id="WP_218133775.1">
    <property type="nucleotide sequence ID" value="NZ_FNCC01000006.1"/>
</dbReference>
<dbReference type="PANTHER" id="PTHR43420">
    <property type="entry name" value="ACETYLTRANSFERASE"/>
    <property type="match status" value="1"/>
</dbReference>
<dbReference type="AlphaFoldDB" id="A0A1G7SY37"/>
<protein>
    <submittedName>
        <fullName evidence="4">FR47-like protein</fullName>
    </submittedName>
</protein>
<dbReference type="Pfam" id="PF00583">
    <property type="entry name" value="Acetyltransf_1"/>
    <property type="match status" value="1"/>
</dbReference>
<gene>
    <name evidence="4" type="ORF">SAMN05216553_106516</name>
</gene>
<dbReference type="STRING" id="200378.SAMN05216553_106516"/>
<evidence type="ECO:0000313" key="5">
    <source>
        <dbReference type="Proteomes" id="UP000199623"/>
    </source>
</evidence>
<evidence type="ECO:0000259" key="3">
    <source>
        <dbReference type="PROSITE" id="PS51186"/>
    </source>
</evidence>